<dbReference type="EMBL" id="UINC01083352">
    <property type="protein sequence ID" value="SVC28980.1"/>
    <property type="molecule type" value="Genomic_DNA"/>
</dbReference>
<dbReference type="InterPro" id="IPR013766">
    <property type="entry name" value="Thioredoxin_domain"/>
</dbReference>
<evidence type="ECO:0000256" key="1">
    <source>
        <dbReference type="ARBA" id="ARBA00010996"/>
    </source>
</evidence>
<dbReference type="PANTHER" id="PTHR12151:SF25">
    <property type="entry name" value="LINALOOL DEHYDRATASE_ISOMERASE DOMAIN-CONTAINING PROTEIN"/>
    <property type="match status" value="1"/>
</dbReference>
<feature type="domain" description="Thioredoxin" evidence="3">
    <location>
        <begin position="34"/>
        <end position="207"/>
    </location>
</feature>
<comment type="similarity">
    <text evidence="1">Belongs to the SCO1/2 family.</text>
</comment>
<name>A0A382KWZ4_9ZZZZ</name>
<dbReference type="InterPro" id="IPR036249">
    <property type="entry name" value="Thioredoxin-like_sf"/>
</dbReference>
<protein>
    <recommendedName>
        <fullName evidence="3">Thioredoxin domain-containing protein</fullName>
    </recommendedName>
</protein>
<dbReference type="InterPro" id="IPR003782">
    <property type="entry name" value="SCO1/SenC"/>
</dbReference>
<dbReference type="PROSITE" id="PS51352">
    <property type="entry name" value="THIOREDOXIN_2"/>
    <property type="match status" value="1"/>
</dbReference>
<dbReference type="AlphaFoldDB" id="A0A382KWZ4"/>
<evidence type="ECO:0000259" key="3">
    <source>
        <dbReference type="PROSITE" id="PS51352"/>
    </source>
</evidence>
<accession>A0A382KWZ4</accession>
<dbReference type="PANTHER" id="PTHR12151">
    <property type="entry name" value="ELECTRON TRANSPORT PROTIN SCO1/SENC FAMILY MEMBER"/>
    <property type="match status" value="1"/>
</dbReference>
<reference evidence="4" key="1">
    <citation type="submission" date="2018-05" db="EMBL/GenBank/DDBJ databases">
        <authorList>
            <person name="Lanie J.A."/>
            <person name="Ng W.-L."/>
            <person name="Kazmierczak K.M."/>
            <person name="Andrzejewski T.M."/>
            <person name="Davidsen T.M."/>
            <person name="Wayne K.J."/>
            <person name="Tettelin H."/>
            <person name="Glass J.I."/>
            <person name="Rusch D."/>
            <person name="Podicherti R."/>
            <person name="Tsui H.-C.T."/>
            <person name="Winkler M.E."/>
        </authorList>
    </citation>
    <scope>NUCLEOTIDE SEQUENCE</scope>
</reference>
<keyword evidence="2" id="KW-0186">Copper</keyword>
<organism evidence="4">
    <name type="scientific">marine metagenome</name>
    <dbReference type="NCBI Taxonomy" id="408172"/>
    <lineage>
        <taxon>unclassified sequences</taxon>
        <taxon>metagenomes</taxon>
        <taxon>ecological metagenomes</taxon>
    </lineage>
</organism>
<evidence type="ECO:0000256" key="2">
    <source>
        <dbReference type="ARBA" id="ARBA00023008"/>
    </source>
</evidence>
<dbReference type="SUPFAM" id="SSF52833">
    <property type="entry name" value="Thioredoxin-like"/>
    <property type="match status" value="1"/>
</dbReference>
<sequence length="209" mass="23827">MIYKTYKYLQRKELLVFKLGMIGICLTANVALAHSNLQKSEKLEIYENIGGNFTLQSSRNHLASLKDYHGQVVVMFFGYTACPDTCSITMAVLKQVIEKLGKRMDQVQPLFITVDPKRDTPEQMKNYLSFFHPNFIGLTGTKEEILEVAENYGSAYMKNPTIDSEFSYLMIHTGYVYLIDQSGQVRAIYPKNTEVKQIVHDIYGLLLSG</sequence>
<dbReference type="Pfam" id="PF02630">
    <property type="entry name" value="SCO1-SenC"/>
    <property type="match status" value="1"/>
</dbReference>
<proteinExistence type="inferred from homology"/>
<dbReference type="CDD" id="cd02968">
    <property type="entry name" value="SCO"/>
    <property type="match status" value="1"/>
</dbReference>
<gene>
    <name evidence="4" type="ORF">METZ01_LOCUS281834</name>
</gene>
<dbReference type="Gene3D" id="3.40.30.10">
    <property type="entry name" value="Glutaredoxin"/>
    <property type="match status" value="1"/>
</dbReference>
<evidence type="ECO:0000313" key="4">
    <source>
        <dbReference type="EMBL" id="SVC28980.1"/>
    </source>
</evidence>
<dbReference type="FunFam" id="3.40.30.10:FF:000013">
    <property type="entry name" value="Blast:Protein SCO1 homolog, mitochondrial"/>
    <property type="match status" value="1"/>
</dbReference>